<protein>
    <submittedName>
        <fullName evidence="1">Uncharacterized protein</fullName>
    </submittedName>
</protein>
<accession>A0A5B7HKV8</accession>
<evidence type="ECO:0000313" key="2">
    <source>
        <dbReference type="Proteomes" id="UP000324222"/>
    </source>
</evidence>
<dbReference type="AlphaFoldDB" id="A0A5B7HKV8"/>
<keyword evidence="2" id="KW-1185">Reference proteome</keyword>
<name>A0A5B7HKV8_PORTR</name>
<reference evidence="1" key="1">
    <citation type="submission" date="2019-05" db="EMBL/GenBank/DDBJ databases">
        <title>Another draft genome of Portunus trituberculatus and its Hox gene families provides insights of decapod evolution.</title>
        <authorList>
            <person name="Jeong J.-H."/>
            <person name="Song I."/>
            <person name="Kim S."/>
            <person name="Choi T."/>
            <person name="Kim D."/>
            <person name="Ryu S."/>
            <person name="Kim W."/>
        </authorList>
    </citation>
    <scope>NUCLEOTIDE SEQUENCE [LARGE SCALE GENOMIC DNA]</scope>
    <source>
        <tissue evidence="1">Muscle</tissue>
    </source>
</reference>
<gene>
    <name evidence="1" type="ORF">E2C01_064120</name>
</gene>
<proteinExistence type="predicted"/>
<dbReference type="Proteomes" id="UP000324222">
    <property type="component" value="Unassembled WGS sequence"/>
</dbReference>
<sequence length="89" mass="9773">MMCKPEAVPWDIRVYSSRQQLQARTGITPWDIYLEAPPTLPLGCTASSGFNPYTTPPHQDACPPPATPRQHLLRALCCDGESVMAFSGQ</sequence>
<organism evidence="1 2">
    <name type="scientific">Portunus trituberculatus</name>
    <name type="common">Swimming crab</name>
    <name type="synonym">Neptunus trituberculatus</name>
    <dbReference type="NCBI Taxonomy" id="210409"/>
    <lineage>
        <taxon>Eukaryota</taxon>
        <taxon>Metazoa</taxon>
        <taxon>Ecdysozoa</taxon>
        <taxon>Arthropoda</taxon>
        <taxon>Crustacea</taxon>
        <taxon>Multicrustacea</taxon>
        <taxon>Malacostraca</taxon>
        <taxon>Eumalacostraca</taxon>
        <taxon>Eucarida</taxon>
        <taxon>Decapoda</taxon>
        <taxon>Pleocyemata</taxon>
        <taxon>Brachyura</taxon>
        <taxon>Eubrachyura</taxon>
        <taxon>Portunoidea</taxon>
        <taxon>Portunidae</taxon>
        <taxon>Portuninae</taxon>
        <taxon>Portunus</taxon>
    </lineage>
</organism>
<evidence type="ECO:0000313" key="1">
    <source>
        <dbReference type="EMBL" id="MPC69887.1"/>
    </source>
</evidence>
<dbReference type="EMBL" id="VSRR010030176">
    <property type="protein sequence ID" value="MPC69887.1"/>
    <property type="molecule type" value="Genomic_DNA"/>
</dbReference>
<comment type="caution">
    <text evidence="1">The sequence shown here is derived from an EMBL/GenBank/DDBJ whole genome shotgun (WGS) entry which is preliminary data.</text>
</comment>